<dbReference type="Proteomes" id="UP000007962">
    <property type="component" value="Chromosome"/>
</dbReference>
<evidence type="ECO:0000313" key="3">
    <source>
        <dbReference type="Proteomes" id="UP000007962"/>
    </source>
</evidence>
<organism evidence="2 3">
    <name type="scientific">Beutenbergia cavernae (strain ATCC BAA-8 / DSM 12333 / CCUG 43141 / JCM 11478 / NBRC 16432 / NCIMB 13614 / HKI 0122)</name>
    <dbReference type="NCBI Taxonomy" id="471853"/>
    <lineage>
        <taxon>Bacteria</taxon>
        <taxon>Bacillati</taxon>
        <taxon>Actinomycetota</taxon>
        <taxon>Actinomycetes</taxon>
        <taxon>Micrococcales</taxon>
        <taxon>Beutenbergiaceae</taxon>
        <taxon>Beutenbergia</taxon>
    </lineage>
</organism>
<dbReference type="KEGG" id="bcv:Bcav_0144"/>
<protein>
    <submittedName>
        <fullName evidence="2">Uncharacterized protein</fullName>
    </submittedName>
</protein>
<dbReference type="EMBL" id="CP001618">
    <property type="protein sequence ID" value="ACQ78409.1"/>
    <property type="molecule type" value="Genomic_DNA"/>
</dbReference>
<proteinExistence type="predicted"/>
<dbReference type="OrthoDB" id="7859927at2"/>
<gene>
    <name evidence="2" type="ordered locus">Bcav_0144</name>
</gene>
<feature type="region of interest" description="Disordered" evidence="1">
    <location>
        <begin position="223"/>
        <end position="262"/>
    </location>
</feature>
<dbReference type="RefSeq" id="WP_012725189.1">
    <property type="nucleotide sequence ID" value="NC_012669.1"/>
</dbReference>
<reference evidence="2 3" key="1">
    <citation type="journal article" date="2009" name="Stand. Genomic Sci.">
        <title>Complete genome sequence of Beutenbergia cavernae type strain (HKI 0122).</title>
        <authorList>
            <person name="Land M."/>
            <person name="Pukall R."/>
            <person name="Abt B."/>
            <person name="Goker M."/>
            <person name="Rohde M."/>
            <person name="Glavina Del Rio T."/>
            <person name="Tice H."/>
            <person name="Copeland A."/>
            <person name="Cheng J.F."/>
            <person name="Lucas S."/>
            <person name="Chen F."/>
            <person name="Nolan M."/>
            <person name="Bruce D."/>
            <person name="Goodwin L."/>
            <person name="Pitluck S."/>
            <person name="Ivanova N."/>
            <person name="Mavromatis K."/>
            <person name="Ovchinnikova G."/>
            <person name="Pati A."/>
            <person name="Chen A."/>
            <person name="Palaniappan K."/>
            <person name="Hauser L."/>
            <person name="Chang Y.J."/>
            <person name="Jefferies C.C."/>
            <person name="Saunders E."/>
            <person name="Brettin T."/>
            <person name="Detter J.C."/>
            <person name="Han C."/>
            <person name="Chain P."/>
            <person name="Bristow J."/>
            <person name="Eisen J.A."/>
            <person name="Markowitz V."/>
            <person name="Hugenholtz P."/>
            <person name="Kyrpides N.C."/>
            <person name="Klenk H.P."/>
            <person name="Lapidus A."/>
        </authorList>
    </citation>
    <scope>NUCLEOTIDE SEQUENCE [LARGE SCALE GENOMIC DNA]</scope>
    <source>
        <strain evidence="3">ATCC BAA-8 / DSM 12333 / NBRC 16432</strain>
    </source>
</reference>
<evidence type="ECO:0000256" key="1">
    <source>
        <dbReference type="SAM" id="MobiDB-lite"/>
    </source>
</evidence>
<accession>C5BVG9</accession>
<dbReference type="AlphaFoldDB" id="C5BVG9"/>
<name>C5BVG9_BEUC1</name>
<dbReference type="InterPro" id="IPR049249">
    <property type="entry name" value="DUF6882"/>
</dbReference>
<feature type="compositionally biased region" description="Low complexity" evidence="1">
    <location>
        <begin position="225"/>
        <end position="249"/>
    </location>
</feature>
<dbReference type="STRING" id="471853.Bcav_0144"/>
<evidence type="ECO:0000313" key="2">
    <source>
        <dbReference type="EMBL" id="ACQ78409.1"/>
    </source>
</evidence>
<dbReference type="eggNOG" id="ENOG50328JT">
    <property type="taxonomic scope" value="Bacteria"/>
</dbReference>
<dbReference type="HOGENOM" id="CLU_092706_0_0_11"/>
<keyword evidence="3" id="KW-1185">Reference proteome</keyword>
<dbReference type="Pfam" id="PF21813">
    <property type="entry name" value="DUF6882"/>
    <property type="match status" value="1"/>
</dbReference>
<sequence length="262" mass="27826">MDATASPLDRLLDAHAILALEHQLHLEDLVEGAAWDVDLGAGTVTFATAAPLTCTVQFVGSAASDSETWMWGWNNVNGFPDSVIRAAQQVRDFAQEHDVAELLEAQAPLADDTVDRNVLAAKAVSGQLTHVVARANPVAQVALLLDHPSLALPAPSMPRVSRTVLQAIQSGLVRDHRLAVTAYAQARDGVELAWDDAVGVLTVPDGVARLTFDGLGRLTDTTFRAGPATPDAPAAPDAPAVHAAPAVPAEPKREKRGWFRRR</sequence>
<feature type="compositionally biased region" description="Basic and acidic residues" evidence="1">
    <location>
        <begin position="250"/>
        <end position="262"/>
    </location>
</feature>